<organism evidence="1">
    <name type="scientific">uncultured Desulfobacterium sp</name>
    <dbReference type="NCBI Taxonomy" id="201089"/>
    <lineage>
        <taxon>Bacteria</taxon>
        <taxon>Pseudomonadati</taxon>
        <taxon>Thermodesulfobacteriota</taxon>
        <taxon>Desulfobacteria</taxon>
        <taxon>Desulfobacterales</taxon>
        <taxon>Desulfobacteriaceae</taxon>
        <taxon>Desulfobacterium</taxon>
        <taxon>environmental samples</taxon>
    </lineage>
</organism>
<proteinExistence type="predicted"/>
<reference evidence="1" key="1">
    <citation type="submission" date="2018-01" db="EMBL/GenBank/DDBJ databases">
        <authorList>
            <person name="Regsiter A."/>
            <person name="William W."/>
        </authorList>
    </citation>
    <scope>NUCLEOTIDE SEQUENCE</scope>
    <source>
        <strain evidence="1">TRIP AH-1</strain>
    </source>
</reference>
<accession>A0A445MR62</accession>
<gene>
    <name evidence="1" type="ORF">PITCH_A1100008</name>
</gene>
<protein>
    <submittedName>
        <fullName evidence="1">Uncharacterized protein</fullName>
    </submittedName>
</protein>
<dbReference type="AlphaFoldDB" id="A0A445MR62"/>
<sequence>MPIINNLFCFTWHVYSEPYLDHKWVKTTPAFDLQTCETNGFIPVAFDGLNNAILPSHYKHGNLHIEYLPDALLLTVCLCTISARP</sequence>
<name>A0A445MR62_9BACT</name>
<dbReference type="EMBL" id="OJIN01000014">
    <property type="protein sequence ID" value="SPD71909.1"/>
    <property type="molecule type" value="Genomic_DNA"/>
</dbReference>
<evidence type="ECO:0000313" key="1">
    <source>
        <dbReference type="EMBL" id="SPD71909.1"/>
    </source>
</evidence>